<evidence type="ECO:0000259" key="4">
    <source>
        <dbReference type="PROSITE" id="PS50977"/>
    </source>
</evidence>
<evidence type="ECO:0000256" key="2">
    <source>
        <dbReference type="PROSITE-ProRule" id="PRU00335"/>
    </source>
</evidence>
<evidence type="ECO:0000313" key="5">
    <source>
        <dbReference type="EMBL" id="MBD8079431.1"/>
    </source>
</evidence>
<feature type="domain" description="HTH tetR-type" evidence="4">
    <location>
        <begin position="12"/>
        <end position="72"/>
    </location>
</feature>
<feature type="compositionally biased region" description="Low complexity" evidence="3">
    <location>
        <begin position="199"/>
        <end position="212"/>
    </location>
</feature>
<keyword evidence="6" id="KW-1185">Reference proteome</keyword>
<dbReference type="InterPro" id="IPR041678">
    <property type="entry name" value="TetR_C_16"/>
</dbReference>
<dbReference type="Pfam" id="PF00440">
    <property type="entry name" value="TetR_N"/>
    <property type="match status" value="1"/>
</dbReference>
<feature type="compositionally biased region" description="Pro residues" evidence="3">
    <location>
        <begin position="213"/>
        <end position="222"/>
    </location>
</feature>
<evidence type="ECO:0000256" key="1">
    <source>
        <dbReference type="ARBA" id="ARBA00023125"/>
    </source>
</evidence>
<dbReference type="Gene3D" id="1.10.357.10">
    <property type="entry name" value="Tetracycline Repressor, domain 2"/>
    <property type="match status" value="1"/>
</dbReference>
<dbReference type="InterPro" id="IPR009057">
    <property type="entry name" value="Homeodomain-like_sf"/>
</dbReference>
<dbReference type="GO" id="GO:0003700">
    <property type="term" value="F:DNA-binding transcription factor activity"/>
    <property type="evidence" value="ECO:0007669"/>
    <property type="project" value="TreeGrafter"/>
</dbReference>
<dbReference type="Pfam" id="PF17920">
    <property type="entry name" value="TetR_C_16"/>
    <property type="match status" value="1"/>
</dbReference>
<dbReference type="RefSeq" id="WP_191829014.1">
    <property type="nucleotide sequence ID" value="NZ_JACYHB010000007.1"/>
</dbReference>
<dbReference type="SUPFAM" id="SSF48498">
    <property type="entry name" value="Tetracyclin repressor-like, C-terminal domain"/>
    <property type="match status" value="1"/>
</dbReference>
<dbReference type="AlphaFoldDB" id="A0A927IZJ0"/>
<dbReference type="SUPFAM" id="SSF46689">
    <property type="entry name" value="Homeodomain-like"/>
    <property type="match status" value="1"/>
</dbReference>
<feature type="region of interest" description="Disordered" evidence="3">
    <location>
        <begin position="196"/>
        <end position="222"/>
    </location>
</feature>
<sequence>MTGGRGRRPGAGDTRSLILAAARDAFAEHGFEAATLRDIGQRAGVDPAMIHHWFGTKEKLFQAVVNAPVDPQEVLAAGLPDDPERLGEHLVRTLLTVWDSPQGSAALVVVRSSMRSSRGAALLREFVLARVIRTAVAPLGLTEDEALWRGNLVATQLAGLVMVRYVLAVEPLASTAPDDVVAVLAPQVQHYLTGELALTGGPPRSPSGATPRTPRPTPRSSG</sequence>
<dbReference type="GO" id="GO:0000976">
    <property type="term" value="F:transcription cis-regulatory region binding"/>
    <property type="evidence" value="ECO:0007669"/>
    <property type="project" value="TreeGrafter"/>
</dbReference>
<dbReference type="Proteomes" id="UP000610846">
    <property type="component" value="Unassembled WGS sequence"/>
</dbReference>
<dbReference type="PANTHER" id="PTHR30055">
    <property type="entry name" value="HTH-TYPE TRANSCRIPTIONAL REGULATOR RUTR"/>
    <property type="match status" value="1"/>
</dbReference>
<reference evidence="5" key="2">
    <citation type="submission" date="2020-09" db="EMBL/GenBank/DDBJ databases">
        <authorList>
            <person name="Yu Y."/>
        </authorList>
    </citation>
    <scope>NUCLEOTIDE SEQUENCE</scope>
    <source>
        <strain evidence="5">KCTC 49039</strain>
    </source>
</reference>
<dbReference type="PRINTS" id="PR00455">
    <property type="entry name" value="HTHTETR"/>
</dbReference>
<dbReference type="PROSITE" id="PS50977">
    <property type="entry name" value="HTH_TETR_2"/>
    <property type="match status" value="1"/>
</dbReference>
<protein>
    <submittedName>
        <fullName evidence="5">TetR family transcriptional regulator</fullName>
    </submittedName>
</protein>
<accession>A0A927IZJ0</accession>
<keyword evidence="1 2" id="KW-0238">DNA-binding</keyword>
<dbReference type="EMBL" id="JACYHB010000007">
    <property type="protein sequence ID" value="MBD8079431.1"/>
    <property type="molecule type" value="Genomic_DNA"/>
</dbReference>
<evidence type="ECO:0000256" key="3">
    <source>
        <dbReference type="SAM" id="MobiDB-lite"/>
    </source>
</evidence>
<dbReference type="InterPro" id="IPR050109">
    <property type="entry name" value="HTH-type_TetR-like_transc_reg"/>
</dbReference>
<dbReference type="InterPro" id="IPR001647">
    <property type="entry name" value="HTH_TetR"/>
</dbReference>
<reference evidence="5" key="1">
    <citation type="journal article" date="2018" name="Curr. Microbiol.">
        <title>Cellulosimicrobium arenosum sp. nov., Isolated from Marine Sediment Sand.</title>
        <authorList>
            <person name="Oh M."/>
            <person name="Kim J.H."/>
            <person name="Yoon J.H."/>
            <person name="Schumann P."/>
            <person name="Kim W."/>
        </authorList>
    </citation>
    <scope>NUCLEOTIDE SEQUENCE</scope>
    <source>
        <strain evidence="5">KCTC 49039</strain>
    </source>
</reference>
<dbReference type="Gene3D" id="1.10.10.60">
    <property type="entry name" value="Homeodomain-like"/>
    <property type="match status" value="1"/>
</dbReference>
<comment type="caution">
    <text evidence="5">The sequence shown here is derived from an EMBL/GenBank/DDBJ whole genome shotgun (WGS) entry which is preliminary data.</text>
</comment>
<organism evidence="5 6">
    <name type="scientific">Cellulosimicrobium arenosum</name>
    <dbReference type="NCBI Taxonomy" id="2708133"/>
    <lineage>
        <taxon>Bacteria</taxon>
        <taxon>Bacillati</taxon>
        <taxon>Actinomycetota</taxon>
        <taxon>Actinomycetes</taxon>
        <taxon>Micrococcales</taxon>
        <taxon>Promicromonosporaceae</taxon>
        <taxon>Cellulosimicrobium</taxon>
    </lineage>
</organism>
<dbReference type="InterPro" id="IPR036271">
    <property type="entry name" value="Tet_transcr_reg_TetR-rel_C_sf"/>
</dbReference>
<dbReference type="PANTHER" id="PTHR30055:SF235">
    <property type="entry name" value="TRANSCRIPTIONAL REGULATORY PROTEIN"/>
    <property type="match status" value="1"/>
</dbReference>
<name>A0A927IZJ0_9MICO</name>
<feature type="DNA-binding region" description="H-T-H motif" evidence="2">
    <location>
        <begin position="35"/>
        <end position="54"/>
    </location>
</feature>
<proteinExistence type="predicted"/>
<evidence type="ECO:0000313" key="6">
    <source>
        <dbReference type="Proteomes" id="UP000610846"/>
    </source>
</evidence>
<gene>
    <name evidence="5" type="ORF">IF651_10240</name>
</gene>